<dbReference type="InterPro" id="IPR043128">
    <property type="entry name" value="Rev_trsase/Diguanyl_cyclase"/>
</dbReference>
<comment type="catalytic activity">
    <reaction evidence="2">
        <text>2 GTP = 3',3'-c-di-GMP + 2 diphosphate</text>
        <dbReference type="Rhea" id="RHEA:24898"/>
        <dbReference type="ChEBI" id="CHEBI:33019"/>
        <dbReference type="ChEBI" id="CHEBI:37565"/>
        <dbReference type="ChEBI" id="CHEBI:58805"/>
        <dbReference type="EC" id="2.7.7.65"/>
    </reaction>
</comment>
<dbReference type="PROSITE" id="PS50110">
    <property type="entry name" value="RESPONSE_REGULATORY"/>
    <property type="match status" value="2"/>
</dbReference>
<evidence type="ECO:0000256" key="1">
    <source>
        <dbReference type="ARBA" id="ARBA00012528"/>
    </source>
</evidence>
<dbReference type="KEGG" id="maqu:Maq22A_c01810"/>
<evidence type="ECO:0000313" key="6">
    <source>
        <dbReference type="EMBL" id="BAQ43857.1"/>
    </source>
</evidence>
<dbReference type="GO" id="GO:0043709">
    <property type="term" value="P:cell adhesion involved in single-species biofilm formation"/>
    <property type="evidence" value="ECO:0007669"/>
    <property type="project" value="TreeGrafter"/>
</dbReference>
<dbReference type="PANTHER" id="PTHR45138">
    <property type="entry name" value="REGULATORY COMPONENTS OF SENSORY TRANSDUCTION SYSTEM"/>
    <property type="match status" value="1"/>
</dbReference>
<evidence type="ECO:0000259" key="4">
    <source>
        <dbReference type="PROSITE" id="PS50110"/>
    </source>
</evidence>
<dbReference type="CDD" id="cd17538">
    <property type="entry name" value="REC_D1_PleD-like"/>
    <property type="match status" value="1"/>
</dbReference>
<dbReference type="GO" id="GO:0052621">
    <property type="term" value="F:diguanylate cyclase activity"/>
    <property type="evidence" value="ECO:0007669"/>
    <property type="project" value="UniProtKB-EC"/>
</dbReference>
<dbReference type="Pfam" id="PF00072">
    <property type="entry name" value="Response_reg"/>
    <property type="match status" value="2"/>
</dbReference>
<dbReference type="Pfam" id="PF00990">
    <property type="entry name" value="GGDEF"/>
    <property type="match status" value="1"/>
</dbReference>
<dbReference type="AlphaFoldDB" id="A0A0C6FAP9"/>
<dbReference type="GO" id="GO:0006813">
    <property type="term" value="P:potassium ion transport"/>
    <property type="evidence" value="ECO:0007669"/>
    <property type="project" value="InterPro"/>
</dbReference>
<feature type="modified residue" description="4-aspartylphosphate" evidence="3">
    <location>
        <position position="53"/>
    </location>
</feature>
<dbReference type="GO" id="GO:1902201">
    <property type="term" value="P:negative regulation of bacterial-type flagellum-dependent cell motility"/>
    <property type="evidence" value="ECO:0007669"/>
    <property type="project" value="TreeGrafter"/>
</dbReference>
<dbReference type="SMART" id="SM00267">
    <property type="entry name" value="GGDEF"/>
    <property type="match status" value="1"/>
</dbReference>
<dbReference type="Gene3D" id="3.40.50.2300">
    <property type="match status" value="2"/>
</dbReference>
<dbReference type="EC" id="2.7.7.65" evidence="1"/>
<dbReference type="Gene3D" id="3.30.70.270">
    <property type="match status" value="1"/>
</dbReference>
<dbReference type="EMBL" id="AP014704">
    <property type="protein sequence ID" value="BAQ43857.1"/>
    <property type="molecule type" value="Genomic_DNA"/>
</dbReference>
<evidence type="ECO:0000259" key="5">
    <source>
        <dbReference type="PROSITE" id="PS50887"/>
    </source>
</evidence>
<dbReference type="OrthoDB" id="9812260at2"/>
<protein>
    <recommendedName>
        <fullName evidence="1">diguanylate cyclase</fullName>
        <ecNumber evidence="1">2.7.7.65</ecNumber>
    </recommendedName>
</protein>
<dbReference type="PATRIC" id="fig|270351.10.peg.368"/>
<dbReference type="STRING" id="270351.Maq22A_c01810"/>
<organism evidence="6 7">
    <name type="scientific">Methylobacterium aquaticum</name>
    <dbReference type="NCBI Taxonomy" id="270351"/>
    <lineage>
        <taxon>Bacteria</taxon>
        <taxon>Pseudomonadati</taxon>
        <taxon>Pseudomonadota</taxon>
        <taxon>Alphaproteobacteria</taxon>
        <taxon>Hyphomicrobiales</taxon>
        <taxon>Methylobacteriaceae</taxon>
        <taxon>Methylobacterium</taxon>
    </lineage>
</organism>
<dbReference type="InterPro" id="IPR029787">
    <property type="entry name" value="Nucleotide_cyclase"/>
</dbReference>
<dbReference type="InterPro" id="IPR050469">
    <property type="entry name" value="Diguanylate_Cyclase"/>
</dbReference>
<dbReference type="InterPro" id="IPR001789">
    <property type="entry name" value="Sig_transdc_resp-reg_receiver"/>
</dbReference>
<comment type="caution">
    <text evidence="3">Lacks conserved residue(s) required for the propagation of feature annotation.</text>
</comment>
<gene>
    <name evidence="6" type="primary">pleD</name>
    <name evidence="6" type="ORF">Maq22A_c01810</name>
</gene>
<feature type="domain" description="Response regulatory" evidence="4">
    <location>
        <begin position="4"/>
        <end position="120"/>
    </location>
</feature>
<evidence type="ECO:0000256" key="3">
    <source>
        <dbReference type="PROSITE-ProRule" id="PRU00169"/>
    </source>
</evidence>
<reference evidence="7" key="2">
    <citation type="submission" date="2015-01" db="EMBL/GenBank/DDBJ databases">
        <title>Complete genome sequence of Methylobacterium aquaticum strain 22A.</title>
        <authorList>
            <person name="Tani A."/>
            <person name="Ogura Y."/>
            <person name="Hayashi T."/>
        </authorList>
    </citation>
    <scope>NUCLEOTIDE SEQUENCE [LARGE SCALE GENOMIC DNA]</scope>
    <source>
        <strain evidence="7">MA-22A</strain>
    </source>
</reference>
<sequence length="454" mass="49708">MSARVLIVDDLFPNIKLLETKLTLEYFDVVSAMNGPDALAICEKGLCDIVLLDVMMPGMDGFEVCRRIKATPTTAHLPVVMVTALDQPSDRLRGLDAGADDFLTKPIDDTALMARVRSLVRLKAVTDELRSRAMASRVGDPLAAAAAETGHNANVLIVEDRRSAADRLSAALGQYHCVETVATPQEALERVKAGEYDVVLVSLDLQDHDGLRLCSQLRSLDRTRTVPVVMLADAGDRARIMRGLDLGVHDYLVRPIDRNELVARVRTQVKRKRFSHSLRESVQASMDLAVTDGLTGLHNRRYLDSYLAGLFSEPSLRDRPVSLLILDIDRFKSINDRFGHDAGDEVLKEFATRIRSQTRGIDVVARFGGEEIVVVVPDTALEAARQVAERIRERIEAAPFVVQRGTCSIDVTVSIGVAARQAGDGEPGALLKRADLALYEAKQTGRNRVVAAAA</sequence>
<dbReference type="SUPFAM" id="SSF55073">
    <property type="entry name" value="Nucleotide cyclase"/>
    <property type="match status" value="1"/>
</dbReference>
<evidence type="ECO:0000256" key="2">
    <source>
        <dbReference type="ARBA" id="ARBA00034247"/>
    </source>
</evidence>
<dbReference type="InterPro" id="IPR000160">
    <property type="entry name" value="GGDEF_dom"/>
</dbReference>
<dbReference type="Proteomes" id="UP000061432">
    <property type="component" value="Chromosome"/>
</dbReference>
<dbReference type="CDD" id="cd01949">
    <property type="entry name" value="GGDEF"/>
    <property type="match status" value="1"/>
</dbReference>
<dbReference type="PANTHER" id="PTHR45138:SF9">
    <property type="entry name" value="DIGUANYLATE CYCLASE DGCM-RELATED"/>
    <property type="match status" value="1"/>
</dbReference>
<dbReference type="SMART" id="SM00448">
    <property type="entry name" value="REC"/>
    <property type="match status" value="2"/>
</dbReference>
<dbReference type="NCBIfam" id="NF007135">
    <property type="entry name" value="PRK09581.1"/>
    <property type="match status" value="1"/>
</dbReference>
<dbReference type="InterPro" id="IPR011006">
    <property type="entry name" value="CheY-like_superfamily"/>
</dbReference>
<proteinExistence type="predicted"/>
<evidence type="ECO:0000313" key="7">
    <source>
        <dbReference type="Proteomes" id="UP000061432"/>
    </source>
</evidence>
<dbReference type="SUPFAM" id="SSF52172">
    <property type="entry name" value="CheY-like"/>
    <property type="match status" value="2"/>
</dbReference>
<dbReference type="NCBIfam" id="TIGR00254">
    <property type="entry name" value="GGDEF"/>
    <property type="match status" value="1"/>
</dbReference>
<name>A0A0C6FAP9_9HYPH</name>
<dbReference type="FunFam" id="3.30.70.270:FF:000001">
    <property type="entry name" value="Diguanylate cyclase domain protein"/>
    <property type="match status" value="1"/>
</dbReference>
<feature type="domain" description="Response regulatory" evidence="4">
    <location>
        <begin position="154"/>
        <end position="269"/>
    </location>
</feature>
<dbReference type="FunFam" id="3.40.50.2300:FF:000574">
    <property type="entry name" value="Response regulator PleD"/>
    <property type="match status" value="1"/>
</dbReference>
<dbReference type="PROSITE" id="PS50887">
    <property type="entry name" value="GGDEF"/>
    <property type="match status" value="1"/>
</dbReference>
<dbReference type="GO" id="GO:0000160">
    <property type="term" value="P:phosphorelay signal transduction system"/>
    <property type="evidence" value="ECO:0007669"/>
    <property type="project" value="InterPro"/>
</dbReference>
<feature type="domain" description="GGDEF" evidence="5">
    <location>
        <begin position="319"/>
        <end position="454"/>
    </location>
</feature>
<dbReference type="RefSeq" id="WP_060845471.1">
    <property type="nucleotide sequence ID" value="NZ_AP014704.1"/>
</dbReference>
<keyword evidence="3" id="KW-0597">Phosphoprotein</keyword>
<accession>A0A0C6FAP9</accession>
<reference evidence="6 7" key="1">
    <citation type="journal article" date="2015" name="Genome Announc.">
        <title>Complete Genome Sequence of Methylobacterium aquaticum Strain 22A, Isolated from Racomitrium japonicum Moss.</title>
        <authorList>
            <person name="Tani A."/>
            <person name="Ogura Y."/>
            <person name="Hayashi T."/>
            <person name="Kimbara K."/>
        </authorList>
    </citation>
    <scope>NUCLEOTIDE SEQUENCE [LARGE SCALE GENOMIC DNA]</scope>
    <source>
        <strain evidence="6 7">MA-22A</strain>
    </source>
</reference>
<dbReference type="GO" id="GO:0005886">
    <property type="term" value="C:plasma membrane"/>
    <property type="evidence" value="ECO:0007669"/>
    <property type="project" value="TreeGrafter"/>
</dbReference>